<dbReference type="AlphaFoldDB" id="A0A6A5X028"/>
<dbReference type="EMBL" id="ML977557">
    <property type="protein sequence ID" value="KAF2007187.1"/>
    <property type="molecule type" value="Genomic_DNA"/>
</dbReference>
<evidence type="ECO:0000313" key="6">
    <source>
        <dbReference type="EMBL" id="KAF2007187.1"/>
    </source>
</evidence>
<sequence>MNTTNTFNNNNNNNSNINIDNSKNVNNDRNSFNNNMAFPNAHDGHFITIPISTPHLVKLILKQEEAFEATGYAFSTSKKWWILSVVALCQTSMNYNAAVYSNAVEPLNRHYGISNARHGMVAFLVTYAFGCEIWAPWSEEVGRWKIMQLSLFFVNTFQLLCGGSTNWNMVLAGRVMGGLSSAGGSVLGGICGGPIEQYLTWEWNFVIQLAFGVIVQIIHFFCVPETRSTLLLDKEAKKRRESGKDTSIYGPNEIKPFGERFA</sequence>
<dbReference type="GO" id="GO:0005886">
    <property type="term" value="C:plasma membrane"/>
    <property type="evidence" value="ECO:0007669"/>
    <property type="project" value="TreeGrafter"/>
</dbReference>
<keyword evidence="4" id="KW-0472">Membrane</keyword>
<comment type="subcellular location">
    <subcellularLocation>
        <location evidence="1">Membrane</location>
        <topology evidence="1">Multi-pass membrane protein</topology>
    </subcellularLocation>
</comment>
<evidence type="ECO:0000256" key="5">
    <source>
        <dbReference type="SAM" id="MobiDB-lite"/>
    </source>
</evidence>
<dbReference type="Proteomes" id="UP000799779">
    <property type="component" value="Unassembled WGS sequence"/>
</dbReference>
<evidence type="ECO:0000256" key="1">
    <source>
        <dbReference type="ARBA" id="ARBA00004141"/>
    </source>
</evidence>
<dbReference type="OrthoDB" id="3944960at2759"/>
<gene>
    <name evidence="6" type="ORF">P154DRAFT_569078</name>
</gene>
<organism evidence="6 7">
    <name type="scientific">Amniculicola lignicola CBS 123094</name>
    <dbReference type="NCBI Taxonomy" id="1392246"/>
    <lineage>
        <taxon>Eukaryota</taxon>
        <taxon>Fungi</taxon>
        <taxon>Dikarya</taxon>
        <taxon>Ascomycota</taxon>
        <taxon>Pezizomycotina</taxon>
        <taxon>Dothideomycetes</taxon>
        <taxon>Pleosporomycetidae</taxon>
        <taxon>Pleosporales</taxon>
        <taxon>Amniculicolaceae</taxon>
        <taxon>Amniculicola</taxon>
    </lineage>
</organism>
<evidence type="ECO:0000256" key="4">
    <source>
        <dbReference type="ARBA" id="ARBA00023136"/>
    </source>
</evidence>
<feature type="region of interest" description="Disordered" evidence="5">
    <location>
        <begin position="1"/>
        <end position="31"/>
    </location>
</feature>
<dbReference type="Gene3D" id="1.20.1250.20">
    <property type="entry name" value="MFS general substrate transporter like domains"/>
    <property type="match status" value="2"/>
</dbReference>
<dbReference type="SUPFAM" id="SSF103473">
    <property type="entry name" value="MFS general substrate transporter"/>
    <property type="match status" value="1"/>
</dbReference>
<dbReference type="Pfam" id="PF00083">
    <property type="entry name" value="Sugar_tr"/>
    <property type="match status" value="1"/>
</dbReference>
<keyword evidence="2" id="KW-0812">Transmembrane</keyword>
<dbReference type="InterPro" id="IPR036259">
    <property type="entry name" value="MFS_trans_sf"/>
</dbReference>
<protein>
    <submittedName>
        <fullName evidence="6">MFS general substrate transporter</fullName>
    </submittedName>
</protein>
<feature type="region of interest" description="Disordered" evidence="5">
    <location>
        <begin position="242"/>
        <end position="262"/>
    </location>
</feature>
<dbReference type="InterPro" id="IPR005828">
    <property type="entry name" value="MFS_sugar_transport-like"/>
</dbReference>
<proteinExistence type="predicted"/>
<dbReference type="PANTHER" id="PTHR23502">
    <property type="entry name" value="MAJOR FACILITATOR SUPERFAMILY"/>
    <property type="match status" value="1"/>
</dbReference>
<evidence type="ECO:0000313" key="7">
    <source>
        <dbReference type="Proteomes" id="UP000799779"/>
    </source>
</evidence>
<dbReference type="GO" id="GO:0022857">
    <property type="term" value="F:transmembrane transporter activity"/>
    <property type="evidence" value="ECO:0007669"/>
    <property type="project" value="InterPro"/>
</dbReference>
<evidence type="ECO:0000256" key="2">
    <source>
        <dbReference type="ARBA" id="ARBA00022692"/>
    </source>
</evidence>
<keyword evidence="3" id="KW-1133">Transmembrane helix</keyword>
<keyword evidence="7" id="KW-1185">Reference proteome</keyword>
<reference evidence="6" key="1">
    <citation type="journal article" date="2020" name="Stud. Mycol.">
        <title>101 Dothideomycetes genomes: a test case for predicting lifestyles and emergence of pathogens.</title>
        <authorList>
            <person name="Haridas S."/>
            <person name="Albert R."/>
            <person name="Binder M."/>
            <person name="Bloem J."/>
            <person name="Labutti K."/>
            <person name="Salamov A."/>
            <person name="Andreopoulos B."/>
            <person name="Baker S."/>
            <person name="Barry K."/>
            <person name="Bills G."/>
            <person name="Bluhm B."/>
            <person name="Cannon C."/>
            <person name="Castanera R."/>
            <person name="Culley D."/>
            <person name="Daum C."/>
            <person name="Ezra D."/>
            <person name="Gonzalez J."/>
            <person name="Henrissat B."/>
            <person name="Kuo A."/>
            <person name="Liang C."/>
            <person name="Lipzen A."/>
            <person name="Lutzoni F."/>
            <person name="Magnuson J."/>
            <person name="Mondo S."/>
            <person name="Nolan M."/>
            <person name="Ohm R."/>
            <person name="Pangilinan J."/>
            <person name="Park H.-J."/>
            <person name="Ramirez L."/>
            <person name="Alfaro M."/>
            <person name="Sun H."/>
            <person name="Tritt A."/>
            <person name="Yoshinaga Y."/>
            <person name="Zwiers L.-H."/>
            <person name="Turgeon B."/>
            <person name="Goodwin S."/>
            <person name="Spatafora J."/>
            <person name="Crous P."/>
            <person name="Grigoriev I."/>
        </authorList>
    </citation>
    <scope>NUCLEOTIDE SEQUENCE</scope>
    <source>
        <strain evidence="6">CBS 123094</strain>
    </source>
</reference>
<name>A0A6A5X028_9PLEO</name>
<dbReference type="PANTHER" id="PTHR23502:SF3">
    <property type="entry name" value="MAJOR FACILITATOR SUPERFAMILY (MFS) PROFILE DOMAIN-CONTAINING PROTEIN-RELATED"/>
    <property type="match status" value="1"/>
</dbReference>
<evidence type="ECO:0000256" key="3">
    <source>
        <dbReference type="ARBA" id="ARBA00022989"/>
    </source>
</evidence>
<accession>A0A6A5X028</accession>